<dbReference type="SUPFAM" id="SSF51206">
    <property type="entry name" value="cAMP-binding domain-like"/>
    <property type="match status" value="1"/>
</dbReference>
<sequence length="226" mass="25552">MQKTACQQCVLQSDSSVKLIKNQLDELTDHCSQVEFKPGEIIFKENAISTNVVYLRRGLVKIHTDNFSKDRILRLTKAPSYLCLPGVLGNSINRFSATAIEPTVACFIDIHVFKKFILENGDFAYKIILELSQNEIKSFQVSLNLAQKQANGRVADALLYFSHEIYNAQTFVLPFSRQELGDWMGISRESVSRILGEFHSAHIIDQSGKEITILNEELLQQISQKG</sequence>
<evidence type="ECO:0000256" key="3">
    <source>
        <dbReference type="ARBA" id="ARBA00023163"/>
    </source>
</evidence>
<dbReference type="PRINTS" id="PR00034">
    <property type="entry name" value="HTHCRP"/>
</dbReference>
<reference evidence="6 7" key="1">
    <citation type="submission" date="2020-08" db="EMBL/GenBank/DDBJ databases">
        <title>Genomic Encyclopedia of Type Strains, Phase IV (KMG-IV): sequencing the most valuable type-strain genomes for metagenomic binning, comparative biology and taxonomic classification.</title>
        <authorList>
            <person name="Goeker M."/>
        </authorList>
    </citation>
    <scope>NUCLEOTIDE SEQUENCE [LARGE SCALE GENOMIC DNA]</scope>
    <source>
        <strain evidence="6 7">DSM 27471</strain>
    </source>
</reference>
<dbReference type="Pfam" id="PF00027">
    <property type="entry name" value="cNMP_binding"/>
    <property type="match status" value="1"/>
</dbReference>
<dbReference type="Pfam" id="PF13545">
    <property type="entry name" value="HTH_Crp_2"/>
    <property type="match status" value="1"/>
</dbReference>
<dbReference type="PROSITE" id="PS50042">
    <property type="entry name" value="CNMP_BINDING_3"/>
    <property type="match status" value="1"/>
</dbReference>
<dbReference type="PANTHER" id="PTHR24567">
    <property type="entry name" value="CRP FAMILY TRANSCRIPTIONAL REGULATORY PROTEIN"/>
    <property type="match status" value="1"/>
</dbReference>
<name>A0A7W5DRD4_9PORP</name>
<dbReference type="GO" id="GO:0003677">
    <property type="term" value="F:DNA binding"/>
    <property type="evidence" value="ECO:0007669"/>
    <property type="project" value="UniProtKB-KW"/>
</dbReference>
<evidence type="ECO:0000256" key="1">
    <source>
        <dbReference type="ARBA" id="ARBA00023015"/>
    </source>
</evidence>
<comment type="caution">
    <text evidence="6">The sequence shown here is derived from an EMBL/GenBank/DDBJ whole genome shotgun (WGS) entry which is preliminary data.</text>
</comment>
<dbReference type="InterPro" id="IPR018490">
    <property type="entry name" value="cNMP-bd_dom_sf"/>
</dbReference>
<protein>
    <submittedName>
        <fullName evidence="6">CRP/FNR family transcriptional regulator</fullName>
    </submittedName>
</protein>
<dbReference type="Proteomes" id="UP000544222">
    <property type="component" value="Unassembled WGS sequence"/>
</dbReference>
<dbReference type="Gene3D" id="2.60.120.10">
    <property type="entry name" value="Jelly Rolls"/>
    <property type="match status" value="1"/>
</dbReference>
<dbReference type="RefSeq" id="WP_183413376.1">
    <property type="nucleotide sequence ID" value="NZ_JACHYB010000001.1"/>
</dbReference>
<keyword evidence="3" id="KW-0804">Transcription</keyword>
<dbReference type="SUPFAM" id="SSF46785">
    <property type="entry name" value="Winged helix' DNA-binding domain"/>
    <property type="match status" value="1"/>
</dbReference>
<proteinExistence type="predicted"/>
<dbReference type="InterPro" id="IPR012318">
    <property type="entry name" value="HTH_CRP"/>
</dbReference>
<dbReference type="PANTHER" id="PTHR24567:SF74">
    <property type="entry name" value="HTH-TYPE TRANSCRIPTIONAL REGULATOR ARCR"/>
    <property type="match status" value="1"/>
</dbReference>
<evidence type="ECO:0000259" key="4">
    <source>
        <dbReference type="PROSITE" id="PS50042"/>
    </source>
</evidence>
<dbReference type="EMBL" id="JACHYB010000001">
    <property type="protein sequence ID" value="MBB3187631.1"/>
    <property type="molecule type" value="Genomic_DNA"/>
</dbReference>
<feature type="domain" description="Cyclic nucleotide-binding" evidence="4">
    <location>
        <begin position="19"/>
        <end position="134"/>
    </location>
</feature>
<evidence type="ECO:0000256" key="2">
    <source>
        <dbReference type="ARBA" id="ARBA00023125"/>
    </source>
</evidence>
<dbReference type="InterPro" id="IPR050397">
    <property type="entry name" value="Env_Response_Regulators"/>
</dbReference>
<dbReference type="InterPro" id="IPR014710">
    <property type="entry name" value="RmlC-like_jellyroll"/>
</dbReference>
<accession>A0A7W5DRD4</accession>
<organism evidence="6 7">
    <name type="scientific">Microbacter margulisiae</name>
    <dbReference type="NCBI Taxonomy" id="1350067"/>
    <lineage>
        <taxon>Bacteria</taxon>
        <taxon>Pseudomonadati</taxon>
        <taxon>Bacteroidota</taxon>
        <taxon>Bacteroidia</taxon>
        <taxon>Bacteroidales</taxon>
        <taxon>Porphyromonadaceae</taxon>
        <taxon>Microbacter</taxon>
    </lineage>
</organism>
<keyword evidence="7" id="KW-1185">Reference proteome</keyword>
<evidence type="ECO:0000313" key="6">
    <source>
        <dbReference type="EMBL" id="MBB3187631.1"/>
    </source>
</evidence>
<dbReference type="SMART" id="SM00100">
    <property type="entry name" value="cNMP"/>
    <property type="match status" value="1"/>
</dbReference>
<dbReference type="CDD" id="cd00038">
    <property type="entry name" value="CAP_ED"/>
    <property type="match status" value="1"/>
</dbReference>
<keyword evidence="2" id="KW-0238">DNA-binding</keyword>
<evidence type="ECO:0000259" key="5">
    <source>
        <dbReference type="PROSITE" id="PS51063"/>
    </source>
</evidence>
<dbReference type="AlphaFoldDB" id="A0A7W5DRD4"/>
<dbReference type="InterPro" id="IPR036390">
    <property type="entry name" value="WH_DNA-bd_sf"/>
</dbReference>
<dbReference type="SMART" id="SM00419">
    <property type="entry name" value="HTH_CRP"/>
    <property type="match status" value="1"/>
</dbReference>
<feature type="domain" description="HTH crp-type" evidence="5">
    <location>
        <begin position="148"/>
        <end position="217"/>
    </location>
</feature>
<gene>
    <name evidence="6" type="ORF">FHX64_001794</name>
</gene>
<dbReference type="GO" id="GO:0005829">
    <property type="term" value="C:cytosol"/>
    <property type="evidence" value="ECO:0007669"/>
    <property type="project" value="TreeGrafter"/>
</dbReference>
<dbReference type="GO" id="GO:0003700">
    <property type="term" value="F:DNA-binding transcription factor activity"/>
    <property type="evidence" value="ECO:0007669"/>
    <property type="project" value="TreeGrafter"/>
</dbReference>
<evidence type="ECO:0000313" key="7">
    <source>
        <dbReference type="Proteomes" id="UP000544222"/>
    </source>
</evidence>
<dbReference type="InterPro" id="IPR000595">
    <property type="entry name" value="cNMP-bd_dom"/>
</dbReference>
<keyword evidence="1" id="KW-0805">Transcription regulation</keyword>
<dbReference type="PROSITE" id="PS51063">
    <property type="entry name" value="HTH_CRP_2"/>
    <property type="match status" value="1"/>
</dbReference>